<dbReference type="Pfam" id="PF00990">
    <property type="entry name" value="GGDEF"/>
    <property type="match status" value="1"/>
</dbReference>
<feature type="domain" description="EAL" evidence="3">
    <location>
        <begin position="596"/>
        <end position="851"/>
    </location>
</feature>
<evidence type="ECO:0000259" key="4">
    <source>
        <dbReference type="PROSITE" id="PS50887"/>
    </source>
</evidence>
<evidence type="ECO:0000259" key="3">
    <source>
        <dbReference type="PROSITE" id="PS50883"/>
    </source>
</evidence>
<dbReference type="InterPro" id="IPR000014">
    <property type="entry name" value="PAS"/>
</dbReference>
<evidence type="ECO:0000313" key="6">
    <source>
        <dbReference type="Proteomes" id="UP000018922"/>
    </source>
</evidence>
<feature type="domain" description="PAS" evidence="1">
    <location>
        <begin position="172"/>
        <end position="217"/>
    </location>
</feature>
<dbReference type="Pfam" id="PF08447">
    <property type="entry name" value="PAS_3"/>
    <property type="match status" value="2"/>
</dbReference>
<sequence length="866" mass="94581">MPWPVFADTIPIASTGRSRWTTGGESLSGNNNAWDTNSAGEGLSSPEALAARFAGLTASLPGFGFLRRLNADGTIAYPWFSDNVTKILGFAPKDMGVNSNGCLHVIHWADRDRHLDAIRHSAANMRPCDEEFRAITQGGQVRWLRGASTPRLENGQVVWDGVLIDVTDGRRAEFRLDMLMEHAADSILILDEAGMIDSANTAAEALFGWAASDLAGRAMDDLLAENGGGNGGFLAAVSDGRPRELTGIRKNGDQFPLELTTSEVRMEGHRLFVGIGRDITQRKATENALLESEQRLRAIAGNMPGMVFQRVLGPDGTMRFTYVSEGCRTFLGVEPEELLEDPELFLQCMTADEQKLFLAALARSAETLEPLDEEMAVFGAGRRRRWLRGQSRPNRRPNGSVVWDGVMLDVTERKTAEQRLSFLAYYDPLTRLPNRTAFLERFAGARENAARSHQLLAVLSLGIDRFGIINATMGHSVGDQVLTASADIVQSGLSRNDIMARASGDRFLVLLSGHTSRRELTEMVERIHGLAQSAVHVAGDEFEVSTSVGVALFPRDGEDAETLIKNAEAALQRAKSQGPATLQFFTKEMSSRAAKTLSLQNKLRRGLEHGEFVPYYQPQVDLVTGAIVGMEALVRWNNPELGMVSPGEFIPVAEESGLIDGICESMLAQCARQNKQWQDSGFRPIPVAVNVSGRQFQYARRLITALETSLGESGLDPRYLEIELTESSAMRDADSAIAVVQTLKDMGISCSIDDFGTGYSSLSVLKRFPITKLKIDRSFVMDVITDPNDAAIVDAIVAMAKALKMKVVAEGVEHTQHLDFLRALGCDQMQGYLFSRPLPATEMGQMLADGKCLHFGPAPRNSGTAP</sequence>
<evidence type="ECO:0000313" key="5">
    <source>
        <dbReference type="EMBL" id="CDL00763.1"/>
    </source>
</evidence>
<dbReference type="STRING" id="1430440.MGMSRv2__3548"/>
<dbReference type="KEGG" id="mgy:MGMSRv2__3548"/>
<dbReference type="NCBIfam" id="TIGR00229">
    <property type="entry name" value="sensory_box"/>
    <property type="match status" value="2"/>
</dbReference>
<proteinExistence type="predicted"/>
<evidence type="ECO:0000259" key="1">
    <source>
        <dbReference type="PROSITE" id="PS50112"/>
    </source>
</evidence>
<dbReference type="SMART" id="SM00086">
    <property type="entry name" value="PAC"/>
    <property type="match status" value="3"/>
</dbReference>
<dbReference type="CDD" id="cd01949">
    <property type="entry name" value="GGDEF"/>
    <property type="match status" value="1"/>
</dbReference>
<dbReference type="InterPro" id="IPR000700">
    <property type="entry name" value="PAS-assoc_C"/>
</dbReference>
<dbReference type="InterPro" id="IPR035965">
    <property type="entry name" value="PAS-like_dom_sf"/>
</dbReference>
<dbReference type="PROSITE" id="PS50887">
    <property type="entry name" value="GGDEF"/>
    <property type="match status" value="1"/>
</dbReference>
<dbReference type="PANTHER" id="PTHR44757">
    <property type="entry name" value="DIGUANYLATE CYCLASE DGCP"/>
    <property type="match status" value="1"/>
</dbReference>
<protein>
    <submittedName>
        <fullName evidence="5">Uncharacterized protein</fullName>
    </submittedName>
</protein>
<keyword evidence="6" id="KW-1185">Reference proteome</keyword>
<dbReference type="PROSITE" id="PS50883">
    <property type="entry name" value="EAL"/>
    <property type="match status" value="1"/>
</dbReference>
<dbReference type="Proteomes" id="UP000018922">
    <property type="component" value="Chromosome I"/>
</dbReference>
<gene>
    <name evidence="5" type="ordered locus">MGMSRv2__3548</name>
</gene>
<dbReference type="InterPro" id="IPR000160">
    <property type="entry name" value="GGDEF_dom"/>
</dbReference>
<dbReference type="FunFam" id="3.20.20.450:FF:000001">
    <property type="entry name" value="Cyclic di-GMP phosphodiesterase yahA"/>
    <property type="match status" value="1"/>
</dbReference>
<dbReference type="CDD" id="cd01948">
    <property type="entry name" value="EAL"/>
    <property type="match status" value="1"/>
</dbReference>
<dbReference type="PANTHER" id="PTHR44757:SF2">
    <property type="entry name" value="BIOFILM ARCHITECTURE MAINTENANCE PROTEIN MBAA"/>
    <property type="match status" value="1"/>
</dbReference>
<dbReference type="HOGENOM" id="CLU_000445_70_20_5"/>
<feature type="domain" description="GGDEF" evidence="4">
    <location>
        <begin position="454"/>
        <end position="587"/>
    </location>
</feature>
<dbReference type="SUPFAM" id="SSF55785">
    <property type="entry name" value="PYP-like sensor domain (PAS domain)"/>
    <property type="match status" value="3"/>
</dbReference>
<dbReference type="InterPro" id="IPR001610">
    <property type="entry name" value="PAC"/>
</dbReference>
<name>V6F895_MAGGM</name>
<dbReference type="InterPro" id="IPR029787">
    <property type="entry name" value="Nucleotide_cyclase"/>
</dbReference>
<accession>V6F895</accession>
<dbReference type="SMART" id="SM00267">
    <property type="entry name" value="GGDEF"/>
    <property type="match status" value="1"/>
</dbReference>
<dbReference type="InterPro" id="IPR052155">
    <property type="entry name" value="Biofilm_reg_signaling"/>
</dbReference>
<dbReference type="eggNOG" id="COG5001">
    <property type="taxonomic scope" value="Bacteria"/>
</dbReference>
<dbReference type="InterPro" id="IPR013655">
    <property type="entry name" value="PAS_fold_3"/>
</dbReference>
<feature type="domain" description="PAC" evidence="2">
    <location>
        <begin position="371"/>
        <end position="422"/>
    </location>
</feature>
<reference evidence="5 6" key="1">
    <citation type="journal article" date="2014" name="Genome Announc.">
        <title>Complete genome sequence of Magnetospirillum gryphiswaldense MSR-1.</title>
        <authorList>
            <person name="Wang X."/>
            <person name="Wang Q."/>
            <person name="Zhang W."/>
            <person name="Wang Y."/>
            <person name="Li L."/>
            <person name="Wen T."/>
            <person name="Zhang T."/>
            <person name="Zhang Y."/>
            <person name="Xu J."/>
            <person name="Hu J."/>
            <person name="Li S."/>
            <person name="Liu L."/>
            <person name="Liu J."/>
            <person name="Jiang W."/>
            <person name="Tian J."/>
            <person name="Li Y."/>
            <person name="Schuler D."/>
            <person name="Wang L."/>
            <person name="Li J."/>
        </authorList>
    </citation>
    <scope>NUCLEOTIDE SEQUENCE [LARGE SCALE GENOMIC DNA]</scope>
    <source>
        <strain evidence="6">DSM 6361 / JCM 21280 / NBRC 15271 / MSR-1</strain>
    </source>
</reference>
<dbReference type="Pfam" id="PF00563">
    <property type="entry name" value="EAL"/>
    <property type="match status" value="1"/>
</dbReference>
<dbReference type="SUPFAM" id="SSF141868">
    <property type="entry name" value="EAL domain-like"/>
    <property type="match status" value="1"/>
</dbReference>
<dbReference type="PROSITE" id="PS50112">
    <property type="entry name" value="PAS"/>
    <property type="match status" value="1"/>
</dbReference>
<dbReference type="SUPFAM" id="SSF55073">
    <property type="entry name" value="Nucleotide cyclase"/>
    <property type="match status" value="1"/>
</dbReference>
<dbReference type="PROSITE" id="PS50113">
    <property type="entry name" value="PAC"/>
    <property type="match status" value="2"/>
</dbReference>
<dbReference type="Gene3D" id="3.20.20.450">
    <property type="entry name" value="EAL domain"/>
    <property type="match status" value="1"/>
</dbReference>
<dbReference type="AlphaFoldDB" id="V6F895"/>
<evidence type="ECO:0000259" key="2">
    <source>
        <dbReference type="PROSITE" id="PS50113"/>
    </source>
</evidence>
<dbReference type="InterPro" id="IPR043128">
    <property type="entry name" value="Rev_trsase/Diguanyl_cyclase"/>
</dbReference>
<dbReference type="CDD" id="cd00130">
    <property type="entry name" value="PAS"/>
    <property type="match status" value="2"/>
</dbReference>
<dbReference type="InterPro" id="IPR001633">
    <property type="entry name" value="EAL_dom"/>
</dbReference>
<organism evidence="5 6">
    <name type="scientific">Magnetospirillum gryphiswaldense (strain DSM 6361 / JCM 21280 / NBRC 15271 / MSR-1)</name>
    <dbReference type="NCBI Taxonomy" id="431944"/>
    <lineage>
        <taxon>Bacteria</taxon>
        <taxon>Pseudomonadati</taxon>
        <taxon>Pseudomonadota</taxon>
        <taxon>Alphaproteobacteria</taxon>
        <taxon>Rhodospirillales</taxon>
        <taxon>Rhodospirillaceae</taxon>
        <taxon>Magnetospirillum</taxon>
    </lineage>
</organism>
<dbReference type="InterPro" id="IPR035919">
    <property type="entry name" value="EAL_sf"/>
</dbReference>
<feature type="domain" description="PAC" evidence="2">
    <location>
        <begin position="241"/>
        <end position="291"/>
    </location>
</feature>
<dbReference type="Pfam" id="PF13426">
    <property type="entry name" value="PAS_9"/>
    <property type="match status" value="1"/>
</dbReference>
<dbReference type="SMART" id="SM00052">
    <property type="entry name" value="EAL"/>
    <property type="match status" value="1"/>
</dbReference>
<dbReference type="EMBL" id="HG794546">
    <property type="protein sequence ID" value="CDL00763.1"/>
    <property type="molecule type" value="Genomic_DNA"/>
</dbReference>
<dbReference type="Gene3D" id="3.30.450.20">
    <property type="entry name" value="PAS domain"/>
    <property type="match status" value="3"/>
</dbReference>
<dbReference type="NCBIfam" id="TIGR00254">
    <property type="entry name" value="GGDEF"/>
    <property type="match status" value="1"/>
</dbReference>
<dbReference type="Gene3D" id="3.30.70.270">
    <property type="match status" value="1"/>
</dbReference>
<dbReference type="SMART" id="SM00091">
    <property type="entry name" value="PAS"/>
    <property type="match status" value="3"/>
</dbReference>